<dbReference type="PANTHER" id="PTHR35128">
    <property type="entry name" value="SECRETION-REGULATING GUANINE NUCLEOTIDE EXCHANGE FACTOR"/>
    <property type="match status" value="1"/>
</dbReference>
<gene>
    <name evidence="3" type="ORF">C2E20_8011</name>
</gene>
<sequence length="800" mass="85596">MTTAQLEKENVRDVTPPPAPASAGAVLAGTPNSSGRSSGRKRRPGCDAVLHAGNEQAKALSDPPTKRWRAAPPSPAPPLWQTEESPAAAAASVGQQAKQQQPLGEGAARPATGSLDLEQQEAAQVPSPAEGGSKREAPTPDCHADAAAGAQQQVAAAPPAPTEHQAALADVAAAGAAAAAAAADQQAAAAAAADAERAALPDWCNRPVMPMLPEDVQQVDCFYLLPGHPLLALACEGQAALLAKVLEHGADPDARDSWGYTALHMACRHARLACVRCLLEAGASQLPDADGLTPAQLAAAAGHADVAAMIEQHAETCRRPARGDVDPPHTRSGSTAVAAATPPIMHYRPAAAAVALLLLLAAAGPAHAANLAELAAKMKTRPSTLTREGTGFVGVKFGQEQAFKQLLQGMVAAATPGAKPPPQGVAAAAAPANMSAADVLPMMAAIMVAAVEDRATRGVLRTLGDPKVFPYPDGSGRVALYRMPKGKAKGTCIFVHGCKHDPFSWFYKSPRCPMCTGLPEEVSHSKQCLARGYAVLALMSLNREYKWRCFSSSGEANDHPSAAQLVQAWTRKLKMNKKPLYIWGISSGASFAIKFPGTMKVQGVVSEVNMPWEKSWGATNGKGVLKYPFPPTVFYMMKRDLQTKMQIEKAVDILRKNKVNSDYVYVDTRLVTPDWLSMRSMYISPEQSAQLQKALIRIKVLDKNGEVRFDVRIKRNWVKALPKFVPWLDRNSPYYNLISDESQIWQELNLAWAWHEIVSDYVRATLAWLETKGKANLAKLVAEYDLKQHISCLTEWKEGC</sequence>
<proteinExistence type="predicted"/>
<keyword evidence="1" id="KW-0040">ANK repeat</keyword>
<feature type="region of interest" description="Disordered" evidence="2">
    <location>
        <begin position="1"/>
        <end position="162"/>
    </location>
</feature>
<dbReference type="OrthoDB" id="10022521at2759"/>
<dbReference type="PANTHER" id="PTHR35128:SF1">
    <property type="entry name" value="SECRETION-REGULATING GUANINE NUCLEOTIDE EXCHANGE FACTOR"/>
    <property type="match status" value="1"/>
</dbReference>
<dbReference type="EMBL" id="LHPF02000038">
    <property type="protein sequence ID" value="PSC68314.1"/>
    <property type="molecule type" value="Genomic_DNA"/>
</dbReference>
<dbReference type="InterPro" id="IPR002110">
    <property type="entry name" value="Ankyrin_rpt"/>
</dbReference>
<dbReference type="PROSITE" id="PS50088">
    <property type="entry name" value="ANK_REPEAT"/>
    <property type="match status" value="1"/>
</dbReference>
<dbReference type="InterPro" id="IPR029058">
    <property type="entry name" value="AB_hydrolase_fold"/>
</dbReference>
<evidence type="ECO:0000313" key="4">
    <source>
        <dbReference type="Proteomes" id="UP000239649"/>
    </source>
</evidence>
<dbReference type="Proteomes" id="UP000239649">
    <property type="component" value="Unassembled WGS sequence"/>
</dbReference>
<feature type="compositionally biased region" description="Basic and acidic residues" evidence="2">
    <location>
        <begin position="1"/>
        <end position="12"/>
    </location>
</feature>
<accession>A0A2P6V2N6</accession>
<dbReference type="Pfam" id="PF12796">
    <property type="entry name" value="Ank_2"/>
    <property type="match status" value="1"/>
</dbReference>
<dbReference type="SUPFAM" id="SSF53474">
    <property type="entry name" value="alpha/beta-Hydrolases"/>
    <property type="match status" value="1"/>
</dbReference>
<dbReference type="SMART" id="SM00248">
    <property type="entry name" value="ANK"/>
    <property type="match status" value="3"/>
</dbReference>
<evidence type="ECO:0000313" key="3">
    <source>
        <dbReference type="EMBL" id="PSC68314.1"/>
    </source>
</evidence>
<keyword evidence="4" id="KW-1185">Reference proteome</keyword>
<evidence type="ECO:0000256" key="1">
    <source>
        <dbReference type="PROSITE-ProRule" id="PRU00023"/>
    </source>
</evidence>
<dbReference type="SUPFAM" id="SSF48403">
    <property type="entry name" value="Ankyrin repeat"/>
    <property type="match status" value="1"/>
</dbReference>
<feature type="compositionally biased region" description="Low complexity" evidence="2">
    <location>
        <begin position="87"/>
        <end position="101"/>
    </location>
</feature>
<protein>
    <submittedName>
        <fullName evidence="3">Uncharacterized protein</fullName>
    </submittedName>
</protein>
<feature type="repeat" description="ANK" evidence="1">
    <location>
        <begin position="258"/>
        <end position="284"/>
    </location>
</feature>
<name>A0A2P6V2N6_9CHLO</name>
<reference evidence="3 4" key="1">
    <citation type="journal article" date="2018" name="Plant J.">
        <title>Genome sequences of Chlorella sorokiniana UTEX 1602 and Micractinium conductrix SAG 241.80: implications to maltose excretion by a green alga.</title>
        <authorList>
            <person name="Arriola M.B."/>
            <person name="Velmurugan N."/>
            <person name="Zhang Y."/>
            <person name="Plunkett M.H."/>
            <person name="Hondzo H."/>
            <person name="Barney B.M."/>
        </authorList>
    </citation>
    <scope>NUCLEOTIDE SEQUENCE [LARGE SCALE GENOMIC DNA]</scope>
    <source>
        <strain evidence="3 4">SAG 241.80</strain>
    </source>
</reference>
<evidence type="ECO:0000256" key="2">
    <source>
        <dbReference type="SAM" id="MobiDB-lite"/>
    </source>
</evidence>
<comment type="caution">
    <text evidence="3">The sequence shown here is derived from an EMBL/GenBank/DDBJ whole genome shotgun (WGS) entry which is preliminary data.</text>
</comment>
<dbReference type="InterPro" id="IPR036770">
    <property type="entry name" value="Ankyrin_rpt-contain_sf"/>
</dbReference>
<dbReference type="AlphaFoldDB" id="A0A2P6V2N6"/>
<dbReference type="PROSITE" id="PS50297">
    <property type="entry name" value="ANK_REP_REGION"/>
    <property type="match status" value="1"/>
</dbReference>
<feature type="compositionally biased region" description="Low complexity" evidence="2">
    <location>
        <begin position="145"/>
        <end position="157"/>
    </location>
</feature>
<feature type="compositionally biased region" description="Basic and acidic residues" evidence="2">
    <location>
        <begin position="132"/>
        <end position="144"/>
    </location>
</feature>
<dbReference type="Gene3D" id="1.25.40.20">
    <property type="entry name" value="Ankyrin repeat-containing domain"/>
    <property type="match status" value="1"/>
</dbReference>
<organism evidence="3 4">
    <name type="scientific">Micractinium conductrix</name>
    <dbReference type="NCBI Taxonomy" id="554055"/>
    <lineage>
        <taxon>Eukaryota</taxon>
        <taxon>Viridiplantae</taxon>
        <taxon>Chlorophyta</taxon>
        <taxon>core chlorophytes</taxon>
        <taxon>Trebouxiophyceae</taxon>
        <taxon>Chlorellales</taxon>
        <taxon>Chlorellaceae</taxon>
        <taxon>Chlorella clade</taxon>
        <taxon>Micractinium</taxon>
    </lineage>
</organism>